<feature type="compositionally biased region" description="Polar residues" evidence="3">
    <location>
        <begin position="22"/>
        <end position="50"/>
    </location>
</feature>
<dbReference type="PANTHER" id="PTHR22715:SF0">
    <property type="entry name" value="TRANSFORMING GROWTH FACTOR BETA REGULATOR 1"/>
    <property type="match status" value="1"/>
</dbReference>
<feature type="region of interest" description="Disordered" evidence="3">
    <location>
        <begin position="442"/>
        <end position="556"/>
    </location>
</feature>
<dbReference type="InterPro" id="IPR003888">
    <property type="entry name" value="FYrich_N"/>
</dbReference>
<feature type="compositionally biased region" description="Low complexity" evidence="3">
    <location>
        <begin position="223"/>
        <end position="232"/>
    </location>
</feature>
<dbReference type="Pfam" id="PF05965">
    <property type="entry name" value="FYRC"/>
    <property type="match status" value="1"/>
</dbReference>
<dbReference type="Proteomes" id="UP001163846">
    <property type="component" value="Unassembled WGS sequence"/>
</dbReference>
<reference evidence="4" key="1">
    <citation type="submission" date="2022-08" db="EMBL/GenBank/DDBJ databases">
        <authorList>
            <consortium name="DOE Joint Genome Institute"/>
            <person name="Min B."/>
            <person name="Riley R."/>
            <person name="Sierra-Patev S."/>
            <person name="Naranjo-Ortiz M."/>
            <person name="Looney B."/>
            <person name="Konkel Z."/>
            <person name="Slot J.C."/>
            <person name="Sakamoto Y."/>
            <person name="Steenwyk J.L."/>
            <person name="Rokas A."/>
            <person name="Carro J."/>
            <person name="Camarero S."/>
            <person name="Ferreira P."/>
            <person name="Molpeceres G."/>
            <person name="Ruiz-Duenas F.J."/>
            <person name="Serrano A."/>
            <person name="Henrissat B."/>
            <person name="Drula E."/>
            <person name="Hughes K.W."/>
            <person name="Mata J.L."/>
            <person name="Ishikawa N.K."/>
            <person name="Vargas-Isla R."/>
            <person name="Ushijima S."/>
            <person name="Smith C.A."/>
            <person name="Ahrendt S."/>
            <person name="Andreopoulos W."/>
            <person name="He G."/>
            <person name="Labutti K."/>
            <person name="Lipzen A."/>
            <person name="Ng V."/>
            <person name="Sandor L."/>
            <person name="Barry K."/>
            <person name="Martinez A.T."/>
            <person name="Xiao Y."/>
            <person name="Gibbons J.G."/>
            <person name="Terashima K."/>
            <person name="Hibbett D.S."/>
            <person name="Grigoriev I.V."/>
        </authorList>
    </citation>
    <scope>NUCLEOTIDE SEQUENCE</scope>
    <source>
        <strain evidence="4">TFB9207</strain>
    </source>
</reference>
<feature type="region of interest" description="Disordered" evidence="3">
    <location>
        <begin position="388"/>
        <end position="411"/>
    </location>
</feature>
<feature type="compositionally biased region" description="Basic and acidic residues" evidence="3">
    <location>
        <begin position="544"/>
        <end position="553"/>
    </location>
</feature>
<dbReference type="SMART" id="SM00541">
    <property type="entry name" value="FYRN"/>
    <property type="match status" value="1"/>
</dbReference>
<comment type="caution">
    <text evidence="4">The sequence shown here is derived from an EMBL/GenBank/DDBJ whole genome shotgun (WGS) entry which is preliminary data.</text>
</comment>
<dbReference type="AlphaFoldDB" id="A0AA38PIV7"/>
<feature type="region of interest" description="Disordered" evidence="3">
    <location>
        <begin position="1"/>
        <end position="53"/>
    </location>
</feature>
<gene>
    <name evidence="4" type="ORF">F5878DRAFT_656447</name>
</gene>
<feature type="compositionally biased region" description="Low complexity" evidence="3">
    <location>
        <begin position="1"/>
        <end position="21"/>
    </location>
</feature>
<dbReference type="PROSITE" id="PS51542">
    <property type="entry name" value="FYRN"/>
    <property type="match status" value="1"/>
</dbReference>
<evidence type="ECO:0000256" key="1">
    <source>
        <dbReference type="ARBA" id="ARBA00004123"/>
    </source>
</evidence>
<comment type="subcellular location">
    <subcellularLocation>
        <location evidence="1">Nucleus</location>
    </subcellularLocation>
</comment>
<sequence length="685" mass="73947">MSSGQSLLSSDTSSDAQQSSSYIQNGSSFNDPLATSTNPFATSSKVQASNIGDKRSSLVEGECVDVHDDQRPTKKVKVIENSTASTRIATDLTESNTTTQAIDPALQIQSQGRPATSISSPLSSNPYAIYLTNNRSGTGSALIYPPFANPYYHLALPPTTMPFPGIPVMPSIYTHSPPVAIRPQSSFTPPTRSSFVGVQPEIVHQIPVPTQNSTGGTNSMDHSQQSSTPSSSKPRRLKSHAVVTKSHSIPTVPRDKDGKPMLPLNVGIMTVVRLGTICFREHFHSERYIFPVGYTVTRRYLSTLDPHAEVVYNCTILDGGDGPKFQIIPSDEPDKPIIASTATGAWSSIVRKANEIRSRQHSNSVSGPDFFGLGQNTIRHLIQQLPGAERLAKRGTQEGEKGDRRGNDGSRRNRIYVWQNYIEGGPLGGRHAAVTPALPEDYCSSQSSGFPGSLGSNKDVSEDTPALATASDVEGGSGHGTNANFATSLRSPTDSDGTSGRRSGLSHYPSRVRFQAEQQISPQRQGKGYYHDHPPQRSTSNHHSIHDSPRHPEYSQQTYLQVQQEQMTPDLHSHFQDNAHAQATLASLLHTLAGVQDGVDPANFVTLDLPAVTNVLSGEVSGRDNGNQEAGKGNVHFVERGRADAETPLDVVNAESSSLHEPGLQDLSVDHTPVQSETEFKESSQ</sequence>
<accession>A0AA38PIV7</accession>
<evidence type="ECO:0000313" key="4">
    <source>
        <dbReference type="EMBL" id="KAJ3843757.1"/>
    </source>
</evidence>
<feature type="compositionally biased region" description="Polar residues" evidence="3">
    <location>
        <begin position="443"/>
        <end position="458"/>
    </location>
</feature>
<feature type="region of interest" description="Disordered" evidence="3">
    <location>
        <begin position="207"/>
        <end position="260"/>
    </location>
</feature>
<dbReference type="SMART" id="SM00542">
    <property type="entry name" value="FYRC"/>
    <property type="match status" value="1"/>
</dbReference>
<dbReference type="PANTHER" id="PTHR22715">
    <property type="entry name" value="TRANSFORMING GROWTH FACTOR BETA REGULATED GENE 1"/>
    <property type="match status" value="1"/>
</dbReference>
<dbReference type="InterPro" id="IPR040092">
    <property type="entry name" value="TBRG1"/>
</dbReference>
<proteinExistence type="predicted"/>
<evidence type="ECO:0000256" key="2">
    <source>
        <dbReference type="ARBA" id="ARBA00023242"/>
    </source>
</evidence>
<dbReference type="Pfam" id="PF05964">
    <property type="entry name" value="FYRN"/>
    <property type="match status" value="1"/>
</dbReference>
<keyword evidence="5" id="KW-1185">Reference proteome</keyword>
<dbReference type="GO" id="GO:0005634">
    <property type="term" value="C:nucleus"/>
    <property type="evidence" value="ECO:0007669"/>
    <property type="project" value="UniProtKB-SubCell"/>
</dbReference>
<dbReference type="InterPro" id="IPR003889">
    <property type="entry name" value="FYrich_C"/>
</dbReference>
<name>A0AA38PIV7_9AGAR</name>
<dbReference type="EMBL" id="MU805968">
    <property type="protein sequence ID" value="KAJ3843757.1"/>
    <property type="molecule type" value="Genomic_DNA"/>
</dbReference>
<feature type="compositionally biased region" description="Basic and acidic residues" evidence="3">
    <location>
        <begin position="390"/>
        <end position="411"/>
    </location>
</feature>
<feature type="compositionally biased region" description="Polar residues" evidence="3">
    <location>
        <begin position="208"/>
        <end position="222"/>
    </location>
</feature>
<feature type="compositionally biased region" description="Polar residues" evidence="3">
    <location>
        <begin position="480"/>
        <end position="501"/>
    </location>
</feature>
<dbReference type="PROSITE" id="PS51543">
    <property type="entry name" value="FYRC"/>
    <property type="match status" value="1"/>
</dbReference>
<protein>
    <submittedName>
        <fullName evidence="4">F/Y rich C-terminus-domain-containing protein</fullName>
    </submittedName>
</protein>
<evidence type="ECO:0000256" key="3">
    <source>
        <dbReference type="SAM" id="MobiDB-lite"/>
    </source>
</evidence>
<feature type="region of interest" description="Disordered" evidence="3">
    <location>
        <begin position="654"/>
        <end position="685"/>
    </location>
</feature>
<evidence type="ECO:0000313" key="5">
    <source>
        <dbReference type="Proteomes" id="UP001163846"/>
    </source>
</evidence>
<organism evidence="4 5">
    <name type="scientific">Lentinula raphanica</name>
    <dbReference type="NCBI Taxonomy" id="153919"/>
    <lineage>
        <taxon>Eukaryota</taxon>
        <taxon>Fungi</taxon>
        <taxon>Dikarya</taxon>
        <taxon>Basidiomycota</taxon>
        <taxon>Agaricomycotina</taxon>
        <taxon>Agaricomycetes</taxon>
        <taxon>Agaricomycetidae</taxon>
        <taxon>Agaricales</taxon>
        <taxon>Marasmiineae</taxon>
        <taxon>Omphalotaceae</taxon>
        <taxon>Lentinula</taxon>
    </lineage>
</organism>
<keyword evidence="2" id="KW-0539">Nucleus</keyword>
<dbReference type="GO" id="GO:0051726">
    <property type="term" value="P:regulation of cell cycle"/>
    <property type="evidence" value="ECO:0007669"/>
    <property type="project" value="TreeGrafter"/>
</dbReference>
<dbReference type="Gene3D" id="3.30.160.360">
    <property type="match status" value="1"/>
</dbReference>